<organism evidence="1 2">
    <name type="scientific">Coniosporium uncinatum</name>
    <dbReference type="NCBI Taxonomy" id="93489"/>
    <lineage>
        <taxon>Eukaryota</taxon>
        <taxon>Fungi</taxon>
        <taxon>Dikarya</taxon>
        <taxon>Ascomycota</taxon>
        <taxon>Pezizomycotina</taxon>
        <taxon>Dothideomycetes</taxon>
        <taxon>Dothideomycetes incertae sedis</taxon>
        <taxon>Coniosporium</taxon>
    </lineage>
</organism>
<proteinExistence type="predicted"/>
<accession>A0ACC3D407</accession>
<comment type="caution">
    <text evidence="1">The sequence shown here is derived from an EMBL/GenBank/DDBJ whole genome shotgun (WGS) entry which is preliminary data.</text>
</comment>
<feature type="non-terminal residue" evidence="1">
    <location>
        <position position="982"/>
    </location>
</feature>
<gene>
    <name evidence="1" type="ORF">LTS18_005991</name>
</gene>
<evidence type="ECO:0000313" key="1">
    <source>
        <dbReference type="EMBL" id="KAK3061529.1"/>
    </source>
</evidence>
<keyword evidence="2" id="KW-1185">Reference proteome</keyword>
<evidence type="ECO:0000313" key="2">
    <source>
        <dbReference type="Proteomes" id="UP001186974"/>
    </source>
</evidence>
<protein>
    <submittedName>
        <fullName evidence="1">Uncharacterized protein</fullName>
    </submittedName>
</protein>
<dbReference type="EMBL" id="JAWDJW010007783">
    <property type="protein sequence ID" value="KAK3061529.1"/>
    <property type="molecule type" value="Genomic_DNA"/>
</dbReference>
<name>A0ACC3D407_9PEZI</name>
<sequence length="982" mass="108338">MTVPLMNWSRTLRKLRVRPILIYWALIIFLGYLLVLAGTAQSNNARGWTNSAGSVMTCDAQEHIPEFRNLSFVDKDFINRYNCDDPCYNAATSHPFHSRRDVVSRLICNQFNWVSGSDTADGPAQLSCFAQCPRGIAGDCYVGLDGWTNEDFYSYTAGYWGIFPIILLEIFLVLCFGRKSPSGIRDQMFRFFMGAKAMGHYRLQMPEQQKLAKSHNARRVGLAQAGALAFYFLALLVYALCIPLFIFVMAYSEHALNFFPDAEEVYEPGQWLPWVAVILIIGGVVVGRYHRVWRAHLEHLLKRTSKPSSSVHTAHSGSRRNTLREYIARTTRRVRGRLDLELRDLKVFMRHPVYLVLDTSRERNRKDDTVQYSFSGSLPFPTDSESDHKEYPGGSREQEHVFEKGSPHDQPSKKFPVEFVVSADNHTLRSWERCMRLHARHDGDHVYSSPHASADSQSNVLERRARIPASPSLERIVYTIDLPPVPKHLEQRAILMSHTQAHRINTILSGRSRPPDRGRLDTEFYLAEALPTSTRSPATASYAITALPAMASAAPDPTQQPDRRGSTGSTAIRSIHSNHAQSPPPKLKRHNTVVSVRELPTAGKDEHISWTPPSRPLSTASFSRPRHSTTTSVSTMTSNASTSILSPIPASQDAPEVPQLPILRFSTPNSIANVTQPISHPPPLPAPPPKDPAYVALAPPSQNSRHVPSWPKTAAAATTTAPPSLAPIPPMPSSAASRSVPPSPTQGAFSSTAQIMHYYEEPPSSSSLGAAGMRAIPETQPFVMQAPPASKKKALREKGVIAAAAAGTAATPTSASMSASTLVSTPQKPMRYLSKRNASPEDEPLLPDWDAADMPRSPVSPTTMTRERERPSKRTTVDDIEAAVGEAIYPPRKSSIYQFQHQQHHNRQQPLEREEGGVDVTQTAEKSPPQNSKSHLEPPHSSTSPGDSSSSAPTTPQTPSFPDILRDLGGLTRSNTQGTTKT</sequence>
<dbReference type="Proteomes" id="UP001186974">
    <property type="component" value="Unassembled WGS sequence"/>
</dbReference>
<reference evidence="1" key="1">
    <citation type="submission" date="2024-09" db="EMBL/GenBank/DDBJ databases">
        <title>Black Yeasts Isolated from many extreme environments.</title>
        <authorList>
            <person name="Coleine C."/>
            <person name="Stajich J.E."/>
            <person name="Selbmann L."/>
        </authorList>
    </citation>
    <scope>NUCLEOTIDE SEQUENCE</scope>
    <source>
        <strain evidence="1">CCFEE 5737</strain>
    </source>
</reference>